<organism evidence="3 4">
    <name type="scientific">Linum tenue</name>
    <dbReference type="NCBI Taxonomy" id="586396"/>
    <lineage>
        <taxon>Eukaryota</taxon>
        <taxon>Viridiplantae</taxon>
        <taxon>Streptophyta</taxon>
        <taxon>Embryophyta</taxon>
        <taxon>Tracheophyta</taxon>
        <taxon>Spermatophyta</taxon>
        <taxon>Magnoliopsida</taxon>
        <taxon>eudicotyledons</taxon>
        <taxon>Gunneridae</taxon>
        <taxon>Pentapetalae</taxon>
        <taxon>rosids</taxon>
        <taxon>fabids</taxon>
        <taxon>Malpighiales</taxon>
        <taxon>Linaceae</taxon>
        <taxon>Linum</taxon>
    </lineage>
</organism>
<evidence type="ECO:0000256" key="1">
    <source>
        <dbReference type="SAM" id="MobiDB-lite"/>
    </source>
</evidence>
<dbReference type="AlphaFoldDB" id="A0AAV0PN74"/>
<evidence type="ECO:0000313" key="4">
    <source>
        <dbReference type="Proteomes" id="UP001154282"/>
    </source>
</evidence>
<accession>A0AAV0PN74</accession>
<name>A0AAV0PN74_9ROSI</name>
<comment type="caution">
    <text evidence="3">The sequence shown here is derived from an EMBL/GenBank/DDBJ whole genome shotgun (WGS) entry which is preliminary data.</text>
</comment>
<sequence>MRETGDAAKKLHRRQGALRVALVEIGQPVHQRHRRARAHRVPTTTISTIAAEFTRASIDDHLDQQWDLVSGQILCSECGRHTRCCRREDVNSDLRITKLGKQRAVPDSDLAATRRRFKECLVESEGKVVLVFLCSTRSMETVDHVEVYRLELKELAWVRARSLGGAALFLGSNSCMSEREQTKEASAEGLSGEGRLRVREEED</sequence>
<feature type="region of interest" description="Disordered" evidence="1">
    <location>
        <begin position="180"/>
        <end position="203"/>
    </location>
</feature>
<dbReference type="Pfam" id="PF03478">
    <property type="entry name" value="Beta-prop_KIB1-4"/>
    <property type="match status" value="1"/>
</dbReference>
<proteinExistence type="predicted"/>
<gene>
    <name evidence="3" type="ORF">LITE_LOCUS38967</name>
</gene>
<dbReference type="Proteomes" id="UP001154282">
    <property type="component" value="Unassembled WGS sequence"/>
</dbReference>
<feature type="domain" description="KIB1-4 beta-propeller" evidence="2">
    <location>
        <begin position="100"/>
        <end position="180"/>
    </location>
</feature>
<evidence type="ECO:0000313" key="3">
    <source>
        <dbReference type="EMBL" id="CAI0471638.1"/>
    </source>
</evidence>
<keyword evidence="4" id="KW-1185">Reference proteome</keyword>
<dbReference type="EMBL" id="CAMGYJ010000009">
    <property type="protein sequence ID" value="CAI0471638.1"/>
    <property type="molecule type" value="Genomic_DNA"/>
</dbReference>
<feature type="compositionally biased region" description="Basic and acidic residues" evidence="1">
    <location>
        <begin position="194"/>
        <end position="203"/>
    </location>
</feature>
<dbReference type="InterPro" id="IPR005174">
    <property type="entry name" value="KIB1-4_b-propeller"/>
</dbReference>
<protein>
    <recommendedName>
        <fullName evidence="2">KIB1-4 beta-propeller domain-containing protein</fullName>
    </recommendedName>
</protein>
<reference evidence="3" key="1">
    <citation type="submission" date="2022-08" db="EMBL/GenBank/DDBJ databases">
        <authorList>
            <person name="Gutierrez-Valencia J."/>
        </authorList>
    </citation>
    <scope>NUCLEOTIDE SEQUENCE</scope>
</reference>
<evidence type="ECO:0000259" key="2">
    <source>
        <dbReference type="Pfam" id="PF03478"/>
    </source>
</evidence>